<name>A0ABS3FCT1_9FLAO</name>
<dbReference type="RefSeq" id="WP_207026542.1">
    <property type="nucleotide sequence ID" value="NZ_JAFLNM010000001.1"/>
</dbReference>
<dbReference type="Proteomes" id="UP000664807">
    <property type="component" value="Unassembled WGS sequence"/>
</dbReference>
<keyword evidence="2" id="KW-1185">Reference proteome</keyword>
<reference evidence="1 2" key="1">
    <citation type="submission" date="2021-03" db="EMBL/GenBank/DDBJ databases">
        <title>Muricauda lutimaris sp. nov. and Muricauda ruestringensis sp. nov, two marine members of the Flavobacteriaceae isolated from deep sea sediments of Western Pacific.</title>
        <authorList>
            <person name="Zhao S."/>
            <person name="Liu R."/>
        </authorList>
    </citation>
    <scope>NUCLEOTIDE SEQUENCE [LARGE SCALE GENOMIC DNA]</scope>
    <source>
        <strain evidence="1 2">BC31-3-A3</strain>
    </source>
</reference>
<organism evidence="1 2">
    <name type="scientific">Flagellimonas profundi</name>
    <dbReference type="NCBI Taxonomy" id="2915620"/>
    <lineage>
        <taxon>Bacteria</taxon>
        <taxon>Pseudomonadati</taxon>
        <taxon>Bacteroidota</taxon>
        <taxon>Flavobacteriia</taxon>
        <taxon>Flavobacteriales</taxon>
        <taxon>Flavobacteriaceae</taxon>
        <taxon>Flagellimonas</taxon>
    </lineage>
</organism>
<evidence type="ECO:0008006" key="3">
    <source>
        <dbReference type="Google" id="ProtNLM"/>
    </source>
</evidence>
<gene>
    <name evidence="1" type="ORF">J0654_04925</name>
</gene>
<accession>A0ABS3FCT1</accession>
<comment type="caution">
    <text evidence="1">The sequence shown here is derived from an EMBL/GenBank/DDBJ whole genome shotgun (WGS) entry which is preliminary data.</text>
</comment>
<dbReference type="EMBL" id="JAFLNM010000001">
    <property type="protein sequence ID" value="MBO0340974.1"/>
    <property type="molecule type" value="Genomic_DNA"/>
</dbReference>
<proteinExistence type="predicted"/>
<evidence type="ECO:0000313" key="1">
    <source>
        <dbReference type="EMBL" id="MBO0340974.1"/>
    </source>
</evidence>
<evidence type="ECO:0000313" key="2">
    <source>
        <dbReference type="Proteomes" id="UP000664807"/>
    </source>
</evidence>
<sequence length="154" mass="17896">MKTRAILLSLLTVILFYGCGQDRSKLLINNFVDELVVSGKIENIEEFLGLGEEVKSKPNYLAFLEKYFIYMRKELVDDCNMDYEVLSFDEVENSNLSTFHQYEKNYSKFKQVYFIICSGEIVLPIIIENNRIISFQSNILKKSGGDYSPFLLNK</sequence>
<protein>
    <recommendedName>
        <fullName evidence="3">DUF4252 domain-containing protein</fullName>
    </recommendedName>
</protein>